<dbReference type="AlphaFoldDB" id="A0AAV7FWZ3"/>
<dbReference type="GO" id="GO:0004842">
    <property type="term" value="F:ubiquitin-protein transferase activity"/>
    <property type="evidence" value="ECO:0007669"/>
    <property type="project" value="TreeGrafter"/>
</dbReference>
<reference evidence="2 3" key="1">
    <citation type="journal article" date="2021" name="Hortic Res">
        <title>Chromosome-scale assembly of the Dendrobium chrysotoxum genome enhances the understanding of orchid evolution.</title>
        <authorList>
            <person name="Zhang Y."/>
            <person name="Zhang G.Q."/>
            <person name="Zhang D."/>
            <person name="Liu X.D."/>
            <person name="Xu X.Y."/>
            <person name="Sun W.H."/>
            <person name="Yu X."/>
            <person name="Zhu X."/>
            <person name="Wang Z.W."/>
            <person name="Zhao X."/>
            <person name="Zhong W.Y."/>
            <person name="Chen H."/>
            <person name="Yin W.L."/>
            <person name="Huang T."/>
            <person name="Niu S.C."/>
            <person name="Liu Z.J."/>
        </authorList>
    </citation>
    <scope>NUCLEOTIDE SEQUENCE [LARGE SCALE GENOMIC DNA]</scope>
    <source>
        <strain evidence="2">Lindl</strain>
    </source>
</reference>
<dbReference type="GO" id="GO:0005634">
    <property type="term" value="C:nucleus"/>
    <property type="evidence" value="ECO:0007669"/>
    <property type="project" value="TreeGrafter"/>
</dbReference>
<dbReference type="PANTHER" id="PTHR45751">
    <property type="entry name" value="COPINE FAMILY PROTEIN 1"/>
    <property type="match status" value="1"/>
</dbReference>
<dbReference type="EMBL" id="JAGFBR010000019">
    <property type="protein sequence ID" value="KAH0448407.1"/>
    <property type="molecule type" value="Genomic_DNA"/>
</dbReference>
<evidence type="ECO:0000259" key="1">
    <source>
        <dbReference type="Pfam" id="PF07002"/>
    </source>
</evidence>
<dbReference type="GO" id="GO:0016567">
    <property type="term" value="P:protein ubiquitination"/>
    <property type="evidence" value="ECO:0007669"/>
    <property type="project" value="TreeGrafter"/>
</dbReference>
<dbReference type="InterPro" id="IPR010734">
    <property type="entry name" value="Copine_C"/>
</dbReference>
<protein>
    <recommendedName>
        <fullName evidence="1">Copine C-terminal domain-containing protein</fullName>
    </recommendedName>
</protein>
<accession>A0AAV7FWZ3</accession>
<dbReference type="InterPro" id="IPR052079">
    <property type="entry name" value="E3_ligase/Copine_domain"/>
</dbReference>
<name>A0AAV7FWZ3_DENCH</name>
<organism evidence="2 3">
    <name type="scientific">Dendrobium chrysotoxum</name>
    <name type="common">Orchid</name>
    <dbReference type="NCBI Taxonomy" id="161865"/>
    <lineage>
        <taxon>Eukaryota</taxon>
        <taxon>Viridiplantae</taxon>
        <taxon>Streptophyta</taxon>
        <taxon>Embryophyta</taxon>
        <taxon>Tracheophyta</taxon>
        <taxon>Spermatophyta</taxon>
        <taxon>Magnoliopsida</taxon>
        <taxon>Liliopsida</taxon>
        <taxon>Asparagales</taxon>
        <taxon>Orchidaceae</taxon>
        <taxon>Epidendroideae</taxon>
        <taxon>Malaxideae</taxon>
        <taxon>Dendrobiinae</taxon>
        <taxon>Dendrobium</taxon>
    </lineage>
</organism>
<evidence type="ECO:0000313" key="3">
    <source>
        <dbReference type="Proteomes" id="UP000775213"/>
    </source>
</evidence>
<keyword evidence="3" id="KW-1185">Reference proteome</keyword>
<dbReference type="Proteomes" id="UP000775213">
    <property type="component" value="Unassembled WGS sequence"/>
</dbReference>
<dbReference type="PANTHER" id="PTHR45751:SF16">
    <property type="entry name" value="E3 UBIQUITIN-PROTEIN LIGASE RGLG4"/>
    <property type="match status" value="1"/>
</dbReference>
<comment type="caution">
    <text evidence="2">The sequence shown here is derived from an EMBL/GenBank/DDBJ whole genome shotgun (WGS) entry which is preliminary data.</text>
</comment>
<proteinExistence type="predicted"/>
<evidence type="ECO:0000313" key="2">
    <source>
        <dbReference type="EMBL" id="KAH0448407.1"/>
    </source>
</evidence>
<gene>
    <name evidence="2" type="ORF">IEQ34_022207</name>
</gene>
<sequence length="137" mass="15677">MQIAVAEAVHHVSNDNGRWIHVYDEGQYSISNGRFFIGLLCFLQKKGKYCFNNQSLHAIGDKPNPYEEAISIIGKTLAPFDEDNFIPCFGFGDATTHDREVFSFHGNHSPYHGFDEVLDCYRKIVPKEDCSKFEIIR</sequence>
<dbReference type="Pfam" id="PF07002">
    <property type="entry name" value="Copine"/>
    <property type="match status" value="1"/>
</dbReference>
<feature type="domain" description="Copine C-terminal" evidence="1">
    <location>
        <begin position="55"/>
        <end position="127"/>
    </location>
</feature>